<proteinExistence type="predicted"/>
<organism evidence="3 4">
    <name type="scientific">Actinocrispum wychmicini</name>
    <dbReference type="NCBI Taxonomy" id="1213861"/>
    <lineage>
        <taxon>Bacteria</taxon>
        <taxon>Bacillati</taxon>
        <taxon>Actinomycetota</taxon>
        <taxon>Actinomycetes</taxon>
        <taxon>Pseudonocardiales</taxon>
        <taxon>Pseudonocardiaceae</taxon>
        <taxon>Actinocrispum</taxon>
    </lineage>
</organism>
<dbReference type="OrthoDB" id="4222977at2"/>
<dbReference type="RefSeq" id="WP_132126458.1">
    <property type="nucleotide sequence ID" value="NZ_SLWS01000025.1"/>
</dbReference>
<keyword evidence="4" id="KW-1185">Reference proteome</keyword>
<feature type="transmembrane region" description="Helical" evidence="2">
    <location>
        <begin position="455"/>
        <end position="474"/>
    </location>
</feature>
<gene>
    <name evidence="3" type="ORF">EV192_12533</name>
</gene>
<dbReference type="Proteomes" id="UP000295680">
    <property type="component" value="Unassembled WGS sequence"/>
</dbReference>
<evidence type="ECO:0000256" key="2">
    <source>
        <dbReference type="SAM" id="Phobius"/>
    </source>
</evidence>
<sequence>MTESDVGRGRAAAELLLEMAGPDVYRTNPFRVTGLATGAGAREVRQRRQMVMGIIDLGKDPTVNDERLPLPTPPKADDVRAAFDELERPDRRLVDELFWWWGEPGKCECPAEVHELHDLAVEQHAKALDAEAADEEVSRGDRVDLWADAADAWIDALDEDAFWDHVRYRIGALSDRRLDESTLDGLRTTMPRALLQPQAVLVRRTAESADLANLLDVWDVDEDIIDDARSHAAAPAYERIDAQVKEIQGLRDREEVEKATQRAINELPDAADVLEAVVPHERFRRSSALRNQIAITLNNCAFAMTDPLTLDQQQLKIALYEHALDIVVEQSDRDIMQGNLDDFRSAGTTRATSAVPPPRPTAAVPQDEGSLWQRTTELINAHRYDEAFELLRKLDDTATTPKQRADIDYVRRNLITAKTGQPQPLPTAPYTWFFNLAMCLGLVAAVVGITQSSGLATGVTVFVAMVLAVVPLTISYVDRYRRLGKGFSGVGMIAFFLSILWFLSSAANHGPAAWWSLGLLVASLPVTTWIGKKLTEKWGLR</sequence>
<keyword evidence="2" id="KW-1133">Transmembrane helix</keyword>
<keyword evidence="2" id="KW-0812">Transmembrane</keyword>
<feature type="transmembrane region" description="Helical" evidence="2">
    <location>
        <begin position="486"/>
        <end position="506"/>
    </location>
</feature>
<keyword evidence="2" id="KW-0472">Membrane</keyword>
<reference evidence="3 4" key="1">
    <citation type="submission" date="2019-03" db="EMBL/GenBank/DDBJ databases">
        <title>Genomic Encyclopedia of Type Strains, Phase IV (KMG-IV): sequencing the most valuable type-strain genomes for metagenomic binning, comparative biology and taxonomic classification.</title>
        <authorList>
            <person name="Goeker M."/>
        </authorList>
    </citation>
    <scope>NUCLEOTIDE SEQUENCE [LARGE SCALE GENOMIC DNA]</scope>
    <source>
        <strain evidence="3 4">DSM 45934</strain>
    </source>
</reference>
<dbReference type="EMBL" id="SLWS01000025">
    <property type="protein sequence ID" value="TCO44210.1"/>
    <property type="molecule type" value="Genomic_DNA"/>
</dbReference>
<feature type="region of interest" description="Disordered" evidence="1">
    <location>
        <begin position="348"/>
        <end position="367"/>
    </location>
</feature>
<comment type="caution">
    <text evidence="3">The sequence shown here is derived from an EMBL/GenBank/DDBJ whole genome shotgun (WGS) entry which is preliminary data.</text>
</comment>
<protein>
    <submittedName>
        <fullName evidence="3">Uncharacterized protein</fullName>
    </submittedName>
</protein>
<dbReference type="AlphaFoldDB" id="A0A4V2S3I5"/>
<feature type="transmembrane region" description="Helical" evidence="2">
    <location>
        <begin position="512"/>
        <end position="531"/>
    </location>
</feature>
<accession>A0A4V2S3I5</accession>
<name>A0A4V2S3I5_9PSEU</name>
<evidence type="ECO:0000313" key="3">
    <source>
        <dbReference type="EMBL" id="TCO44210.1"/>
    </source>
</evidence>
<evidence type="ECO:0000313" key="4">
    <source>
        <dbReference type="Proteomes" id="UP000295680"/>
    </source>
</evidence>
<feature type="transmembrane region" description="Helical" evidence="2">
    <location>
        <begin position="430"/>
        <end position="449"/>
    </location>
</feature>
<evidence type="ECO:0000256" key="1">
    <source>
        <dbReference type="SAM" id="MobiDB-lite"/>
    </source>
</evidence>